<reference evidence="1" key="1">
    <citation type="submission" date="2020-04" db="EMBL/GenBank/DDBJ databases">
        <title>Hybrid Assembly of Korean Phytophthora infestans isolates.</title>
        <authorList>
            <person name="Prokchorchik M."/>
            <person name="Lee Y."/>
            <person name="Seo J."/>
            <person name="Cho J.-H."/>
            <person name="Park Y.-E."/>
            <person name="Jang D.-C."/>
            <person name="Im J.-S."/>
            <person name="Choi J.-G."/>
            <person name="Park H.-J."/>
            <person name="Lee G.-B."/>
            <person name="Lee Y.-G."/>
            <person name="Hong S.-Y."/>
            <person name="Cho K."/>
            <person name="Sohn K.H."/>
        </authorList>
    </citation>
    <scope>NUCLEOTIDE SEQUENCE</scope>
    <source>
        <strain evidence="1">KR_1_A1</strain>
    </source>
</reference>
<proteinExistence type="predicted"/>
<protein>
    <submittedName>
        <fullName evidence="1">Uncharacterized protein</fullName>
    </submittedName>
</protein>
<gene>
    <name evidence="1" type="ORF">GN244_ATG17308</name>
</gene>
<name>A0A833S1X8_PHYIN</name>
<evidence type="ECO:0000313" key="2">
    <source>
        <dbReference type="Proteomes" id="UP000602510"/>
    </source>
</evidence>
<dbReference type="AlphaFoldDB" id="A0A833S1X8"/>
<sequence length="120" mass="13517">MSNCLTALRRTGIVPLCSETMLQRIVGKQPVVTDLPHVNYIRSLPDPTPRQESQLKRRGIDHNALKATFLGMEMISMLAPKSQSPKRTRSFVDGSVLMTRPKMKAAVLEDEVQSRQNLEE</sequence>
<dbReference type="EMBL" id="WSZM01000619">
    <property type="protein sequence ID" value="KAF4030871.1"/>
    <property type="molecule type" value="Genomic_DNA"/>
</dbReference>
<evidence type="ECO:0000313" key="1">
    <source>
        <dbReference type="EMBL" id="KAF4030871.1"/>
    </source>
</evidence>
<dbReference type="Proteomes" id="UP000602510">
    <property type="component" value="Unassembled WGS sequence"/>
</dbReference>
<organism evidence="1 2">
    <name type="scientific">Phytophthora infestans</name>
    <name type="common">Potato late blight agent</name>
    <name type="synonym">Botrytis infestans</name>
    <dbReference type="NCBI Taxonomy" id="4787"/>
    <lineage>
        <taxon>Eukaryota</taxon>
        <taxon>Sar</taxon>
        <taxon>Stramenopiles</taxon>
        <taxon>Oomycota</taxon>
        <taxon>Peronosporomycetes</taxon>
        <taxon>Peronosporales</taxon>
        <taxon>Peronosporaceae</taxon>
        <taxon>Phytophthora</taxon>
    </lineage>
</organism>
<comment type="caution">
    <text evidence="1">The sequence shown here is derived from an EMBL/GenBank/DDBJ whole genome shotgun (WGS) entry which is preliminary data.</text>
</comment>
<keyword evidence="2" id="KW-1185">Reference proteome</keyword>
<accession>A0A833S1X8</accession>